<protein>
    <submittedName>
        <fullName evidence="2">Bifunctional protein PyrR</fullName>
    </submittedName>
</protein>
<name>A0A080LYN9_9PROT</name>
<dbReference type="Gene3D" id="3.40.50.2020">
    <property type="match status" value="1"/>
</dbReference>
<dbReference type="Proteomes" id="UP000020077">
    <property type="component" value="Unassembled WGS sequence"/>
</dbReference>
<sequence length="185" mass="20284">MNDHTCLYDQQQLANVLDGMAGRLLGLLDGRSDVVLIGILRRGVPLASLLAERLLRLGVRPAQRLQLEVKRYGDDLTLLYPQTLLREDPAETAADLSGKTVVVVDDVLYRGHSLLRVAQFLALRGAAEIRSMVLVDRGVSLLPVHADVTGVRLQVAPGSIIEVHVPPYESDFCIELVRPDAPHDP</sequence>
<feature type="domain" description="Phosphoribosyltransferase" evidence="1">
    <location>
        <begin position="7"/>
        <end position="166"/>
    </location>
</feature>
<dbReference type="InterPro" id="IPR029057">
    <property type="entry name" value="PRTase-like"/>
</dbReference>
<dbReference type="EMBL" id="JDVG02000145">
    <property type="protein sequence ID" value="KFB73886.1"/>
    <property type="molecule type" value="Genomic_DNA"/>
</dbReference>
<evidence type="ECO:0000259" key="1">
    <source>
        <dbReference type="Pfam" id="PF00156"/>
    </source>
</evidence>
<organism evidence="2 3">
    <name type="scientific">Candidatus Accumulibacter phosphatis</name>
    <dbReference type="NCBI Taxonomy" id="327160"/>
    <lineage>
        <taxon>Bacteria</taxon>
        <taxon>Pseudomonadati</taxon>
        <taxon>Pseudomonadota</taxon>
        <taxon>Betaproteobacteria</taxon>
        <taxon>Candidatus Accumulibacter</taxon>
    </lineage>
</organism>
<evidence type="ECO:0000313" key="3">
    <source>
        <dbReference type="Proteomes" id="UP000020077"/>
    </source>
</evidence>
<gene>
    <name evidence="2" type="primary">pyrR_1</name>
    <name evidence="2" type="ORF">AW09_000840</name>
</gene>
<dbReference type="Pfam" id="PF00156">
    <property type="entry name" value="Pribosyltran"/>
    <property type="match status" value="1"/>
</dbReference>
<dbReference type="SUPFAM" id="SSF53271">
    <property type="entry name" value="PRTase-like"/>
    <property type="match status" value="1"/>
</dbReference>
<dbReference type="PANTHER" id="PTHR11608:SF0">
    <property type="entry name" value="BIFUNCTIONAL PROTEIN PYRR"/>
    <property type="match status" value="1"/>
</dbReference>
<dbReference type="InterPro" id="IPR050137">
    <property type="entry name" value="PyrR_bifunctional"/>
</dbReference>
<dbReference type="AlphaFoldDB" id="A0A080LYN9"/>
<dbReference type="CDD" id="cd06223">
    <property type="entry name" value="PRTases_typeI"/>
    <property type="match status" value="1"/>
</dbReference>
<proteinExistence type="predicted"/>
<comment type="caution">
    <text evidence="2">The sequence shown here is derived from an EMBL/GenBank/DDBJ whole genome shotgun (WGS) entry which is preliminary data.</text>
</comment>
<dbReference type="InterPro" id="IPR000836">
    <property type="entry name" value="PRTase_dom"/>
</dbReference>
<reference evidence="2 3" key="1">
    <citation type="submission" date="2014-02" db="EMBL/GenBank/DDBJ databases">
        <title>Expanding our view of genomic diversity in Candidatus Accumulibacter clades.</title>
        <authorList>
            <person name="Skennerton C.T."/>
            <person name="Barr J.J."/>
            <person name="Slater F.R."/>
            <person name="Bond P.L."/>
            <person name="Tyson G.W."/>
        </authorList>
    </citation>
    <scope>NUCLEOTIDE SEQUENCE [LARGE SCALE GENOMIC DNA]</scope>
    <source>
        <strain evidence="3">BA-91</strain>
    </source>
</reference>
<evidence type="ECO:0000313" key="2">
    <source>
        <dbReference type="EMBL" id="KFB73886.1"/>
    </source>
</evidence>
<dbReference type="PANTHER" id="PTHR11608">
    <property type="entry name" value="BIFUNCTIONAL PROTEIN PYRR"/>
    <property type="match status" value="1"/>
</dbReference>
<accession>A0A080LYN9</accession>